<evidence type="ECO:0000256" key="2">
    <source>
        <dbReference type="ARBA" id="ARBA00034809"/>
    </source>
</evidence>
<comment type="similarity">
    <text evidence="1">Belongs to the PhyH family.</text>
</comment>
<sequence>MDKLSPEQIKFYHDKGYLVIGQLIDFESLYTYKKRFLQICNGLVPKGTMTIAKEPKLKESSNNPEDYVNKDLYYFPFRPADKIIASWTAIDVVTYENGCLYVVPGSHKQQKLYAHDYTSIDNKMYHGILDPTAALETDRVHLEMNPGDTVFFHPYLIHGSRPNVSKNYRKSISCHFASSDVTYIDVQGTVQDVIAKEVVQEAKRRGFEASFADVWKYKSVPIKPIKSHL</sequence>
<protein>
    <recommendedName>
        <fullName evidence="2">phytanoyl-CoA dioxygenase</fullName>
        <ecNumber evidence="2">1.14.11.18</ecNumber>
    </recommendedName>
    <alternativeName>
        <fullName evidence="3">Phytanic acid oxidase</fullName>
    </alternativeName>
    <alternativeName>
        <fullName evidence="4">Phytanoyl-CoA alpha-hydroxylase</fullName>
    </alternativeName>
</protein>
<evidence type="ECO:0000313" key="5">
    <source>
        <dbReference type="EMBL" id="CAH2987072.1"/>
    </source>
</evidence>
<proteinExistence type="inferred from homology"/>
<dbReference type="SUPFAM" id="SSF51197">
    <property type="entry name" value="Clavaminate synthase-like"/>
    <property type="match status" value="1"/>
</dbReference>
<reference evidence="5" key="1">
    <citation type="submission" date="2021-12" db="EMBL/GenBank/DDBJ databases">
        <authorList>
            <person name="King R."/>
        </authorList>
    </citation>
    <scope>NUCLEOTIDE SEQUENCE</scope>
</reference>
<dbReference type="InterPro" id="IPR008775">
    <property type="entry name" value="Phytyl_CoA_dOase-like"/>
</dbReference>
<dbReference type="Gene3D" id="2.60.120.620">
    <property type="entry name" value="q2cbj1_9rhob like domain"/>
    <property type="match status" value="2"/>
</dbReference>
<dbReference type="Pfam" id="PF05721">
    <property type="entry name" value="PhyH"/>
    <property type="match status" value="1"/>
</dbReference>
<dbReference type="EC" id="1.14.11.18" evidence="2"/>
<dbReference type="PANTHER" id="PTHR21308:SF1">
    <property type="entry name" value="PHYTANOYL-COA DIOXYGENASE, PEROXISOMAL"/>
    <property type="match status" value="1"/>
</dbReference>
<evidence type="ECO:0000256" key="3">
    <source>
        <dbReference type="ARBA" id="ARBA00034921"/>
    </source>
</evidence>
<evidence type="ECO:0000256" key="1">
    <source>
        <dbReference type="ARBA" id="ARBA00005830"/>
    </source>
</evidence>
<accession>A0ABN8L544</accession>
<name>A0ABN8L544_CHISP</name>
<gene>
    <name evidence="5" type="ORF">CHILSU_LOCUS6726</name>
</gene>
<keyword evidence="6" id="KW-1185">Reference proteome</keyword>
<evidence type="ECO:0000313" key="6">
    <source>
        <dbReference type="Proteomes" id="UP001153292"/>
    </source>
</evidence>
<dbReference type="Proteomes" id="UP001153292">
    <property type="component" value="Chromosome 23"/>
</dbReference>
<evidence type="ECO:0000256" key="4">
    <source>
        <dbReference type="ARBA" id="ARBA00034924"/>
    </source>
</evidence>
<organism evidence="5 6">
    <name type="scientific">Chilo suppressalis</name>
    <name type="common">Asiatic rice borer moth</name>
    <dbReference type="NCBI Taxonomy" id="168631"/>
    <lineage>
        <taxon>Eukaryota</taxon>
        <taxon>Metazoa</taxon>
        <taxon>Ecdysozoa</taxon>
        <taxon>Arthropoda</taxon>
        <taxon>Hexapoda</taxon>
        <taxon>Insecta</taxon>
        <taxon>Pterygota</taxon>
        <taxon>Neoptera</taxon>
        <taxon>Endopterygota</taxon>
        <taxon>Lepidoptera</taxon>
        <taxon>Glossata</taxon>
        <taxon>Ditrysia</taxon>
        <taxon>Pyraloidea</taxon>
        <taxon>Crambidae</taxon>
        <taxon>Crambinae</taxon>
        <taxon>Chilo</taxon>
    </lineage>
</organism>
<dbReference type="InterPro" id="IPR047128">
    <property type="entry name" value="PhyH"/>
</dbReference>
<dbReference type="PANTHER" id="PTHR21308">
    <property type="entry name" value="PHYTANOYL-COA ALPHA-HYDROXYLASE"/>
    <property type="match status" value="1"/>
</dbReference>
<dbReference type="EMBL" id="OU963916">
    <property type="protein sequence ID" value="CAH2987072.1"/>
    <property type="molecule type" value="Genomic_DNA"/>
</dbReference>